<dbReference type="GO" id="GO:0019825">
    <property type="term" value="F:oxygen binding"/>
    <property type="evidence" value="ECO:0007669"/>
    <property type="project" value="InterPro"/>
</dbReference>
<reference evidence="7" key="2">
    <citation type="submission" date="2020-11" db="EMBL/GenBank/DDBJ databases">
        <authorList>
            <person name="McCartney M.A."/>
            <person name="Auch B."/>
            <person name="Kono T."/>
            <person name="Mallez S."/>
            <person name="Becker A."/>
            <person name="Gohl D.M."/>
            <person name="Silverstein K.A.T."/>
            <person name="Koren S."/>
            <person name="Bechman K.B."/>
            <person name="Herman A."/>
            <person name="Abrahante J.E."/>
            <person name="Garbe J."/>
        </authorList>
    </citation>
    <scope>NUCLEOTIDE SEQUENCE</scope>
    <source>
        <strain evidence="7">Duluth1</strain>
        <tissue evidence="7">Whole animal</tissue>
    </source>
</reference>
<keyword evidence="4" id="KW-0561">Oxygen transport</keyword>
<evidence type="ECO:0000313" key="8">
    <source>
        <dbReference type="Proteomes" id="UP000828390"/>
    </source>
</evidence>
<evidence type="ECO:0000256" key="1">
    <source>
        <dbReference type="ARBA" id="ARBA00022617"/>
    </source>
</evidence>
<keyword evidence="4" id="KW-0813">Transport</keyword>
<dbReference type="InterPro" id="IPR009050">
    <property type="entry name" value="Globin-like_sf"/>
</dbReference>
<dbReference type="EMBL" id="JAIWYP010000003">
    <property type="protein sequence ID" value="KAH3859166.1"/>
    <property type="molecule type" value="Genomic_DNA"/>
</dbReference>
<keyword evidence="2" id="KW-0479">Metal-binding</keyword>
<evidence type="ECO:0000256" key="3">
    <source>
        <dbReference type="ARBA" id="ARBA00023004"/>
    </source>
</evidence>
<feature type="compositionally biased region" description="Basic residues" evidence="5">
    <location>
        <begin position="1"/>
        <end position="16"/>
    </location>
</feature>
<reference evidence="7" key="1">
    <citation type="journal article" date="2019" name="bioRxiv">
        <title>The Genome of the Zebra Mussel, Dreissena polymorpha: A Resource for Invasive Species Research.</title>
        <authorList>
            <person name="McCartney M.A."/>
            <person name="Auch B."/>
            <person name="Kono T."/>
            <person name="Mallez S."/>
            <person name="Zhang Y."/>
            <person name="Obille A."/>
            <person name="Becker A."/>
            <person name="Abrahante J.E."/>
            <person name="Garbe J."/>
            <person name="Badalamenti J.P."/>
            <person name="Herman A."/>
            <person name="Mangelson H."/>
            <person name="Liachko I."/>
            <person name="Sullivan S."/>
            <person name="Sone E.D."/>
            <person name="Koren S."/>
            <person name="Silverstein K.A.T."/>
            <person name="Beckman K.B."/>
            <person name="Gohl D.M."/>
        </authorList>
    </citation>
    <scope>NUCLEOTIDE SEQUENCE</scope>
    <source>
        <strain evidence="7">Duluth1</strain>
        <tissue evidence="7">Whole animal</tissue>
    </source>
</reference>
<name>A0A9D4LLW0_DREPO</name>
<dbReference type="GO" id="GO:0046872">
    <property type="term" value="F:metal ion binding"/>
    <property type="evidence" value="ECO:0007669"/>
    <property type="project" value="UniProtKB-KW"/>
</dbReference>
<dbReference type="OrthoDB" id="6344802at2759"/>
<evidence type="ECO:0000313" key="7">
    <source>
        <dbReference type="EMBL" id="KAH3859166.1"/>
    </source>
</evidence>
<evidence type="ECO:0000256" key="2">
    <source>
        <dbReference type="ARBA" id="ARBA00022723"/>
    </source>
</evidence>
<evidence type="ECO:0000259" key="6">
    <source>
        <dbReference type="PROSITE" id="PS01033"/>
    </source>
</evidence>
<proteinExistence type="inferred from homology"/>
<accession>A0A9D4LLW0</accession>
<dbReference type="Pfam" id="PF00042">
    <property type="entry name" value="Globin"/>
    <property type="match status" value="1"/>
</dbReference>
<dbReference type="InterPro" id="IPR012292">
    <property type="entry name" value="Globin/Proto"/>
</dbReference>
<feature type="domain" description="Globin" evidence="6">
    <location>
        <begin position="53"/>
        <end position="200"/>
    </location>
</feature>
<feature type="region of interest" description="Disordered" evidence="5">
    <location>
        <begin position="1"/>
        <end position="48"/>
    </location>
</feature>
<dbReference type="InterPro" id="IPR050532">
    <property type="entry name" value="Globin-like_OT"/>
</dbReference>
<dbReference type="PANTHER" id="PTHR46458">
    <property type="entry name" value="BLR2807 PROTEIN"/>
    <property type="match status" value="1"/>
</dbReference>
<keyword evidence="1 4" id="KW-0349">Heme</keyword>
<dbReference type="GO" id="GO:0020037">
    <property type="term" value="F:heme binding"/>
    <property type="evidence" value="ECO:0007669"/>
    <property type="project" value="InterPro"/>
</dbReference>
<dbReference type="Gene3D" id="1.10.490.10">
    <property type="entry name" value="Globins"/>
    <property type="match status" value="1"/>
</dbReference>
<keyword evidence="3" id="KW-0408">Iron</keyword>
<dbReference type="Proteomes" id="UP000828390">
    <property type="component" value="Unassembled WGS sequence"/>
</dbReference>
<dbReference type="PROSITE" id="PS01033">
    <property type="entry name" value="GLOBIN"/>
    <property type="match status" value="1"/>
</dbReference>
<evidence type="ECO:0000256" key="5">
    <source>
        <dbReference type="SAM" id="MobiDB-lite"/>
    </source>
</evidence>
<comment type="caution">
    <text evidence="7">The sequence shown here is derived from an EMBL/GenBank/DDBJ whole genome shotgun (WGS) entry which is preliminary data.</text>
</comment>
<organism evidence="7 8">
    <name type="scientific">Dreissena polymorpha</name>
    <name type="common">Zebra mussel</name>
    <name type="synonym">Mytilus polymorpha</name>
    <dbReference type="NCBI Taxonomy" id="45954"/>
    <lineage>
        <taxon>Eukaryota</taxon>
        <taxon>Metazoa</taxon>
        <taxon>Spiralia</taxon>
        <taxon>Lophotrochozoa</taxon>
        <taxon>Mollusca</taxon>
        <taxon>Bivalvia</taxon>
        <taxon>Autobranchia</taxon>
        <taxon>Heteroconchia</taxon>
        <taxon>Euheterodonta</taxon>
        <taxon>Imparidentia</taxon>
        <taxon>Neoheterodontei</taxon>
        <taxon>Myida</taxon>
        <taxon>Dreissenoidea</taxon>
        <taxon>Dreissenidae</taxon>
        <taxon>Dreissena</taxon>
    </lineage>
</organism>
<dbReference type="PANTHER" id="PTHR46458:SF5">
    <property type="entry name" value="GLOBIN FAMILY PROFILE DOMAIN-CONTAINING PROTEIN"/>
    <property type="match status" value="1"/>
</dbReference>
<evidence type="ECO:0000256" key="4">
    <source>
        <dbReference type="RuleBase" id="RU000356"/>
    </source>
</evidence>
<dbReference type="InterPro" id="IPR000971">
    <property type="entry name" value="Globin"/>
</dbReference>
<comment type="similarity">
    <text evidence="4">Belongs to the globin family.</text>
</comment>
<sequence>MGALKSKFRRSKSSSRKSKDSKTSNDTGNKKSKRTINLPESQSARKTVDPRLPFTHYRQIFSIRNAWKAVQRSLEDSAMETMIRFFRYHPQFKKKYPDLEKLADDEQLRSSEPFKEHAMDMYNIFESVITNLEEVDKALDEISYDAPNLPFTHRMLEEYRKPFIETLRIVLGSDRFTEATEGSFTLLYQFIQQEVGKHISHTDEPEEPEIANGEITNVQADVEAHTEDIVDDTAVQVDLCDGDT</sequence>
<keyword evidence="8" id="KW-1185">Reference proteome</keyword>
<protein>
    <recommendedName>
        <fullName evidence="6">Globin domain-containing protein</fullName>
    </recommendedName>
</protein>
<gene>
    <name evidence="7" type="ORF">DPMN_101882</name>
</gene>
<dbReference type="AlphaFoldDB" id="A0A9D4LLW0"/>
<dbReference type="GO" id="GO:0005344">
    <property type="term" value="F:oxygen carrier activity"/>
    <property type="evidence" value="ECO:0007669"/>
    <property type="project" value="UniProtKB-KW"/>
</dbReference>
<dbReference type="SUPFAM" id="SSF46458">
    <property type="entry name" value="Globin-like"/>
    <property type="match status" value="1"/>
</dbReference>